<accession>A0A2W4YTZ4</accession>
<protein>
    <submittedName>
        <fullName evidence="1">CopG family transcriptional regulator</fullName>
    </submittedName>
</protein>
<dbReference type="NCBIfam" id="NF047399">
    <property type="entry name" value="BrnA_antitoxin_add"/>
    <property type="match status" value="1"/>
</dbReference>
<proteinExistence type="predicted"/>
<dbReference type="Proteomes" id="UP000249794">
    <property type="component" value="Unassembled WGS sequence"/>
</dbReference>
<organism evidence="1 2">
    <name type="scientific">Phormidesmis priestleyi</name>
    <dbReference type="NCBI Taxonomy" id="268141"/>
    <lineage>
        <taxon>Bacteria</taxon>
        <taxon>Bacillati</taxon>
        <taxon>Cyanobacteriota</taxon>
        <taxon>Cyanophyceae</taxon>
        <taxon>Leptolyngbyales</taxon>
        <taxon>Leptolyngbyaceae</taxon>
        <taxon>Phormidesmis</taxon>
    </lineage>
</organism>
<reference evidence="1 2" key="2">
    <citation type="submission" date="2018-06" db="EMBL/GenBank/DDBJ databases">
        <title>Metagenomic assembly of (sub)arctic Cyanobacteria and their associated microbiome from non-axenic cultures.</title>
        <authorList>
            <person name="Baurain D."/>
        </authorList>
    </citation>
    <scope>NUCLEOTIDE SEQUENCE [LARGE SCALE GENOMIC DNA]</scope>
    <source>
        <strain evidence="1">ULC027bin1</strain>
    </source>
</reference>
<dbReference type="AlphaFoldDB" id="A0A2W4YTZ4"/>
<reference evidence="2" key="1">
    <citation type="submission" date="2018-04" db="EMBL/GenBank/DDBJ databases">
        <authorList>
            <person name="Cornet L."/>
        </authorList>
    </citation>
    <scope>NUCLEOTIDE SEQUENCE [LARGE SCALE GENOMIC DNA]</scope>
</reference>
<evidence type="ECO:0000313" key="1">
    <source>
        <dbReference type="EMBL" id="PZO46358.1"/>
    </source>
</evidence>
<dbReference type="EMBL" id="QBMP01000313">
    <property type="protein sequence ID" value="PZO46358.1"/>
    <property type="molecule type" value="Genomic_DNA"/>
</dbReference>
<sequence length="75" mass="8471">MNAKELDKKFDEGGSIIEHFDLNTARRPGLETECVSIDFPMWMIAALDKEAQRLGVQRQAIVTTWIAHLIETKAA</sequence>
<gene>
    <name evidence="1" type="ORF">DCF15_20375</name>
</gene>
<name>A0A2W4YTZ4_9CYAN</name>
<evidence type="ECO:0000313" key="2">
    <source>
        <dbReference type="Proteomes" id="UP000249794"/>
    </source>
</evidence>
<comment type="caution">
    <text evidence="1">The sequence shown here is derived from an EMBL/GenBank/DDBJ whole genome shotgun (WGS) entry which is preliminary data.</text>
</comment>